<dbReference type="SUPFAM" id="SSF56349">
    <property type="entry name" value="DNA breaking-rejoining enzymes"/>
    <property type="match status" value="1"/>
</dbReference>
<feature type="domain" description="Tyr recombinase" evidence="7">
    <location>
        <begin position="207"/>
        <end position="392"/>
    </location>
</feature>
<dbReference type="RefSeq" id="WP_309654733.1">
    <property type="nucleotide sequence ID" value="NZ_JARWAN010000002.1"/>
</dbReference>
<dbReference type="Gene3D" id="1.10.443.10">
    <property type="entry name" value="Intergrase catalytic core"/>
    <property type="match status" value="1"/>
</dbReference>
<evidence type="ECO:0000313" key="10">
    <source>
        <dbReference type="Proteomes" id="UP001254564"/>
    </source>
</evidence>
<dbReference type="PROSITE" id="PS51900">
    <property type="entry name" value="CB"/>
    <property type="match status" value="1"/>
</dbReference>
<evidence type="ECO:0000259" key="8">
    <source>
        <dbReference type="PROSITE" id="PS51900"/>
    </source>
</evidence>
<dbReference type="Pfam" id="PF00589">
    <property type="entry name" value="Phage_integrase"/>
    <property type="match status" value="1"/>
</dbReference>
<dbReference type="InterPro" id="IPR010998">
    <property type="entry name" value="Integrase_recombinase_N"/>
</dbReference>
<proteinExistence type="inferred from homology"/>
<dbReference type="PANTHER" id="PTHR30629:SF2">
    <property type="entry name" value="PROPHAGE INTEGRASE INTS-RELATED"/>
    <property type="match status" value="1"/>
</dbReference>
<evidence type="ECO:0000256" key="2">
    <source>
        <dbReference type="ARBA" id="ARBA00022908"/>
    </source>
</evidence>
<dbReference type="EMBL" id="JARWAN010000002">
    <property type="protein sequence ID" value="MDR5897821.1"/>
    <property type="molecule type" value="Genomic_DNA"/>
</dbReference>
<dbReference type="Pfam" id="PF12167">
    <property type="entry name" value="Arm-DNA-bind_2"/>
    <property type="match status" value="1"/>
</dbReference>
<comment type="similarity">
    <text evidence="1">Belongs to the 'phage' integrase family.</text>
</comment>
<evidence type="ECO:0000259" key="7">
    <source>
        <dbReference type="PROSITE" id="PS51898"/>
    </source>
</evidence>
<dbReference type="InterPro" id="IPR002104">
    <property type="entry name" value="Integrase_catalytic"/>
</dbReference>
<keyword evidence="2" id="KW-0229">DNA integration</keyword>
<evidence type="ECO:0000256" key="1">
    <source>
        <dbReference type="ARBA" id="ARBA00008857"/>
    </source>
</evidence>
<sequence length="415" mass="47505">MGKVRQRKETGKLYLDFFYQGLRLREQTALKDTPANRKKVEQLLARVEAKILLGDFDYAEFFPGSKNLRKLGLDTAASSHQPPSETQLESSQTPADTPSFNDFASQWFEENKIQWRASHVRNVNSILDSSLIPAFGKKPVGEITKAHIMAFRAKLAKRKGRSATGVVSPKTINSHMTILRMVLDEAAERFDFETPYKNIKPLKLQKTHIEPFSLQEVQRIIDNVRPDYRNYYTVRFFTGMRTGEIDGLKWKNVDFAKREILVRETLINGETEYTKTDGSQREIPMFSQVYDALKTQYAATGQQSEYVFCNQLGQPLDHNNVTKRVWYPLLKALGLNKRRPYQTRHTAATLFLASGENPEWVARMLGHSSTEMLFKVYSRYVPNATRMDGSAFERLLGNTSSATTSTKKEHSHETA</sequence>
<protein>
    <submittedName>
        <fullName evidence="9">Tyrosine-type recombinase/integrase</fullName>
    </submittedName>
</protein>
<dbReference type="Gene3D" id="1.10.150.130">
    <property type="match status" value="1"/>
</dbReference>
<dbReference type="InterPro" id="IPR013762">
    <property type="entry name" value="Integrase-like_cat_sf"/>
</dbReference>
<evidence type="ECO:0000256" key="6">
    <source>
        <dbReference type="SAM" id="MobiDB-lite"/>
    </source>
</evidence>
<evidence type="ECO:0000256" key="4">
    <source>
        <dbReference type="ARBA" id="ARBA00023172"/>
    </source>
</evidence>
<dbReference type="InterPro" id="IPR004107">
    <property type="entry name" value="Integrase_SAM-like_N"/>
</dbReference>
<dbReference type="PROSITE" id="PS51898">
    <property type="entry name" value="TYR_RECOMBINASE"/>
    <property type="match status" value="1"/>
</dbReference>
<dbReference type="Proteomes" id="UP001254564">
    <property type="component" value="Unassembled WGS sequence"/>
</dbReference>
<dbReference type="PANTHER" id="PTHR30629">
    <property type="entry name" value="PROPHAGE INTEGRASE"/>
    <property type="match status" value="1"/>
</dbReference>
<dbReference type="CDD" id="cd01189">
    <property type="entry name" value="INT_ICEBs1_C_like"/>
    <property type="match status" value="1"/>
</dbReference>
<keyword evidence="4" id="KW-0233">DNA recombination</keyword>
<organism evidence="9 10">
    <name type="scientific">Vreelandella vilamensis</name>
    <dbReference type="NCBI Taxonomy" id="531309"/>
    <lineage>
        <taxon>Bacteria</taxon>
        <taxon>Pseudomonadati</taxon>
        <taxon>Pseudomonadota</taxon>
        <taxon>Gammaproteobacteria</taxon>
        <taxon>Oceanospirillales</taxon>
        <taxon>Halomonadaceae</taxon>
        <taxon>Vreelandella</taxon>
    </lineage>
</organism>
<keyword evidence="10" id="KW-1185">Reference proteome</keyword>
<evidence type="ECO:0000313" key="9">
    <source>
        <dbReference type="EMBL" id="MDR5897821.1"/>
    </source>
</evidence>
<accession>A0ABU1H0I9</accession>
<feature type="region of interest" description="Disordered" evidence="6">
    <location>
        <begin position="75"/>
        <end position="97"/>
    </location>
</feature>
<evidence type="ECO:0000256" key="3">
    <source>
        <dbReference type="ARBA" id="ARBA00023125"/>
    </source>
</evidence>
<feature type="domain" description="Core-binding (CB)" evidence="8">
    <location>
        <begin position="98"/>
        <end position="187"/>
    </location>
</feature>
<dbReference type="Pfam" id="PF14659">
    <property type="entry name" value="Phage_int_SAM_3"/>
    <property type="match status" value="1"/>
</dbReference>
<name>A0ABU1H0I9_9GAMM</name>
<feature type="compositionally biased region" description="Polar residues" evidence="6">
    <location>
        <begin position="76"/>
        <end position="97"/>
    </location>
</feature>
<dbReference type="InterPro" id="IPR044068">
    <property type="entry name" value="CB"/>
</dbReference>
<gene>
    <name evidence="9" type="ORF">QC823_02255</name>
</gene>
<dbReference type="InterPro" id="IPR022000">
    <property type="entry name" value="Min27-like_integrase_DNA_bind"/>
</dbReference>
<comment type="caution">
    <text evidence="9">The sequence shown here is derived from an EMBL/GenBank/DDBJ whole genome shotgun (WGS) entry which is preliminary data.</text>
</comment>
<dbReference type="InterPro" id="IPR011010">
    <property type="entry name" value="DNA_brk_join_enz"/>
</dbReference>
<evidence type="ECO:0000256" key="5">
    <source>
        <dbReference type="PROSITE-ProRule" id="PRU01248"/>
    </source>
</evidence>
<keyword evidence="3 5" id="KW-0238">DNA-binding</keyword>
<dbReference type="InterPro" id="IPR050808">
    <property type="entry name" value="Phage_Integrase"/>
</dbReference>
<reference evidence="9 10" key="1">
    <citation type="submission" date="2023-04" db="EMBL/GenBank/DDBJ databases">
        <title>A long-awaited taxogenomic arrangement of the family Halomonadaceae.</title>
        <authorList>
            <person name="De La Haba R."/>
            <person name="Chuvochina M."/>
            <person name="Wittouck S."/>
            <person name="Arahal D.R."/>
            <person name="Sanchez-Porro C."/>
            <person name="Hugenholtz P."/>
            <person name="Ventosa A."/>
        </authorList>
    </citation>
    <scope>NUCLEOTIDE SEQUENCE [LARGE SCALE GENOMIC DNA]</scope>
    <source>
        <strain evidence="9 10">DSM 21020</strain>
    </source>
</reference>